<dbReference type="RefSeq" id="WP_149075564.1">
    <property type="nucleotide sequence ID" value="NZ_CP043329.1"/>
</dbReference>
<proteinExistence type="inferred from homology"/>
<dbReference type="GO" id="GO:0019878">
    <property type="term" value="P:lysine biosynthetic process via aminoadipic acid"/>
    <property type="evidence" value="ECO:0007669"/>
    <property type="project" value="TreeGrafter"/>
</dbReference>
<accession>A0A5C0VMN7</accession>
<reference evidence="4 5" key="1">
    <citation type="submission" date="2019-08" db="EMBL/GenBank/DDBJ databases">
        <title>Pedobacter sp. nov., isolated from Han river, South Korea.</title>
        <authorList>
            <person name="Lee D.-H."/>
            <person name="Kim Y.-S."/>
            <person name="Hwang E.-M."/>
            <person name="Le Tran T.C."/>
            <person name="Cha C.-J."/>
        </authorList>
    </citation>
    <scope>NUCLEOTIDE SEQUENCE [LARGE SCALE GENOMIC DNA]</scope>
    <source>
        <strain evidence="4 5">CJ43</strain>
    </source>
</reference>
<dbReference type="InterPro" id="IPR050559">
    <property type="entry name" value="P-Pant_transferase_sf"/>
</dbReference>
<dbReference type="GO" id="GO:0005829">
    <property type="term" value="C:cytosol"/>
    <property type="evidence" value="ECO:0007669"/>
    <property type="project" value="TreeGrafter"/>
</dbReference>
<sequence>MPLTFLEEIHPNTYIGLWKIEEEPAVLEKQLQLKDHEKEVLKGLNTQKRNLHWLATRVLLRKMLNTEEYIDCQPDENGKPVLLNMPHHISLSHSYDYAAVIISKDKRVGIDIEIIKDKITRVQQKFMSPQELSFMDEQYAIEHLYVCWCAKEALYKLNGKKETSFKDDIHLEEFPYQTKGVLKGSIHKEPLVKNYKIAYRKFEDYMLGYVYEEDEE</sequence>
<dbReference type="PANTHER" id="PTHR12215:SF10">
    <property type="entry name" value="L-AMINOADIPATE-SEMIALDEHYDE DEHYDROGENASE-PHOSPHOPANTETHEINYL TRANSFERASE"/>
    <property type="match status" value="1"/>
</dbReference>
<name>A0A5C0VMN7_9SPHI</name>
<evidence type="ECO:0000313" key="5">
    <source>
        <dbReference type="Proteomes" id="UP000323653"/>
    </source>
</evidence>
<gene>
    <name evidence="4" type="ORF">FYC62_15290</name>
</gene>
<dbReference type="InterPro" id="IPR037143">
    <property type="entry name" value="4-PPantetheinyl_Trfase_dom_sf"/>
</dbReference>
<dbReference type="PANTHER" id="PTHR12215">
    <property type="entry name" value="PHOSPHOPANTETHEINE TRANSFERASE"/>
    <property type="match status" value="1"/>
</dbReference>
<keyword evidence="5" id="KW-1185">Reference proteome</keyword>
<dbReference type="SUPFAM" id="SSF56214">
    <property type="entry name" value="4'-phosphopantetheinyl transferase"/>
    <property type="match status" value="2"/>
</dbReference>
<dbReference type="EMBL" id="CP043329">
    <property type="protein sequence ID" value="QEK52881.1"/>
    <property type="molecule type" value="Genomic_DNA"/>
</dbReference>
<evidence type="ECO:0000256" key="2">
    <source>
        <dbReference type="ARBA" id="ARBA00022679"/>
    </source>
</evidence>
<dbReference type="Gene3D" id="3.90.470.20">
    <property type="entry name" value="4'-phosphopantetheinyl transferase domain"/>
    <property type="match status" value="1"/>
</dbReference>
<evidence type="ECO:0000313" key="4">
    <source>
        <dbReference type="EMBL" id="QEK52881.1"/>
    </source>
</evidence>
<dbReference type="AlphaFoldDB" id="A0A5C0VMN7"/>
<dbReference type="GO" id="GO:0008897">
    <property type="term" value="F:holo-[acyl-carrier-protein] synthase activity"/>
    <property type="evidence" value="ECO:0007669"/>
    <property type="project" value="InterPro"/>
</dbReference>
<dbReference type="InterPro" id="IPR008278">
    <property type="entry name" value="4-PPantetheinyl_Trfase_dom"/>
</dbReference>
<organism evidence="4 5">
    <name type="scientific">Pedobacter aquae</name>
    <dbReference type="NCBI Taxonomy" id="2605747"/>
    <lineage>
        <taxon>Bacteria</taxon>
        <taxon>Pseudomonadati</taxon>
        <taxon>Bacteroidota</taxon>
        <taxon>Sphingobacteriia</taxon>
        <taxon>Sphingobacteriales</taxon>
        <taxon>Sphingobacteriaceae</taxon>
        <taxon>Pedobacter</taxon>
    </lineage>
</organism>
<comment type="similarity">
    <text evidence="1">Belongs to the P-Pant transferase superfamily. Gsp/Sfp/HetI/AcpT family.</text>
</comment>
<protein>
    <submittedName>
        <fullName evidence="4">4'-phosphopantetheinyl transferase superfamily protein</fullName>
    </submittedName>
</protein>
<dbReference type="Pfam" id="PF01648">
    <property type="entry name" value="ACPS"/>
    <property type="match status" value="1"/>
</dbReference>
<keyword evidence="2 4" id="KW-0808">Transferase</keyword>
<feature type="domain" description="4'-phosphopantetheinyl transferase" evidence="3">
    <location>
        <begin position="107"/>
        <end position="207"/>
    </location>
</feature>
<dbReference type="Proteomes" id="UP000323653">
    <property type="component" value="Chromosome"/>
</dbReference>
<evidence type="ECO:0000256" key="1">
    <source>
        <dbReference type="ARBA" id="ARBA00010990"/>
    </source>
</evidence>
<dbReference type="GO" id="GO:0000287">
    <property type="term" value="F:magnesium ion binding"/>
    <property type="evidence" value="ECO:0007669"/>
    <property type="project" value="InterPro"/>
</dbReference>
<evidence type="ECO:0000259" key="3">
    <source>
        <dbReference type="Pfam" id="PF01648"/>
    </source>
</evidence>
<dbReference type="KEGG" id="pej:FYC62_15290"/>